<feature type="signal peptide" evidence="1">
    <location>
        <begin position="1"/>
        <end position="26"/>
    </location>
</feature>
<dbReference type="EMBL" id="NHRY01000042">
    <property type="protein sequence ID" value="PPQ38169.1"/>
    <property type="molecule type" value="Genomic_DNA"/>
</dbReference>
<dbReference type="Gene3D" id="3.10.450.710">
    <property type="entry name" value="Tgt2/MlaC"/>
    <property type="match status" value="1"/>
</dbReference>
<dbReference type="InterPro" id="IPR017842">
    <property type="entry name" value="Hopanoid_biosyn-assoc_HpnM"/>
</dbReference>
<evidence type="ECO:0008006" key="4">
    <source>
        <dbReference type="Google" id="ProtNLM"/>
    </source>
</evidence>
<accession>A0A2S6NN07</accession>
<feature type="chain" id="PRO_5015561694" description="Toluene tolerance protein" evidence="1">
    <location>
        <begin position="27"/>
        <end position="210"/>
    </location>
</feature>
<gene>
    <name evidence="2" type="ORF">CCS01_02650</name>
</gene>
<dbReference type="AlphaFoldDB" id="A0A2S6NN07"/>
<protein>
    <recommendedName>
        <fullName evidence="4">Toluene tolerance protein</fullName>
    </recommendedName>
</protein>
<reference evidence="2 3" key="1">
    <citation type="journal article" date="2018" name="Arch. Microbiol.">
        <title>New insights into the metabolic potential of the phototrophic purple bacterium Rhodopila globiformis DSM 161(T) from its draft genome sequence and evidence for a vanadium-dependent nitrogenase.</title>
        <authorList>
            <person name="Imhoff J.F."/>
            <person name="Rahn T."/>
            <person name="Kunzel S."/>
            <person name="Neulinger S.C."/>
        </authorList>
    </citation>
    <scope>NUCLEOTIDE SEQUENCE [LARGE SCALE GENOMIC DNA]</scope>
    <source>
        <strain evidence="2 3">DSM 161</strain>
    </source>
</reference>
<evidence type="ECO:0000313" key="3">
    <source>
        <dbReference type="Proteomes" id="UP000239724"/>
    </source>
</evidence>
<dbReference type="Pfam" id="PF05494">
    <property type="entry name" value="MlaC"/>
    <property type="match status" value="1"/>
</dbReference>
<evidence type="ECO:0000256" key="1">
    <source>
        <dbReference type="SAM" id="SignalP"/>
    </source>
</evidence>
<keyword evidence="1" id="KW-0732">Signal</keyword>
<dbReference type="InterPro" id="IPR042245">
    <property type="entry name" value="Tgt2/MlaC_sf"/>
</dbReference>
<dbReference type="NCBIfam" id="TIGR03481">
    <property type="entry name" value="HpnM"/>
    <property type="match status" value="1"/>
</dbReference>
<comment type="caution">
    <text evidence="2">The sequence shown here is derived from an EMBL/GenBank/DDBJ whole genome shotgun (WGS) entry which is preliminary data.</text>
</comment>
<dbReference type="Proteomes" id="UP000239724">
    <property type="component" value="Unassembled WGS sequence"/>
</dbReference>
<keyword evidence="3" id="KW-1185">Reference proteome</keyword>
<organism evidence="2 3">
    <name type="scientific">Rhodopila globiformis</name>
    <name type="common">Rhodopseudomonas globiformis</name>
    <dbReference type="NCBI Taxonomy" id="1071"/>
    <lineage>
        <taxon>Bacteria</taxon>
        <taxon>Pseudomonadati</taxon>
        <taxon>Pseudomonadota</taxon>
        <taxon>Alphaproteobacteria</taxon>
        <taxon>Acetobacterales</taxon>
        <taxon>Acetobacteraceae</taxon>
        <taxon>Rhodopila</taxon>
    </lineage>
</organism>
<dbReference type="OrthoDB" id="7358716at2"/>
<evidence type="ECO:0000313" key="2">
    <source>
        <dbReference type="EMBL" id="PPQ38169.1"/>
    </source>
</evidence>
<dbReference type="PANTHER" id="PTHR36573:SF1">
    <property type="entry name" value="INTERMEMBRANE PHOSPHOLIPID TRANSPORT SYSTEM BINDING PROTEIN MLAC"/>
    <property type="match status" value="1"/>
</dbReference>
<dbReference type="RefSeq" id="WP_104517319.1">
    <property type="nucleotide sequence ID" value="NZ_NHRY01000042.1"/>
</dbReference>
<dbReference type="InterPro" id="IPR008869">
    <property type="entry name" value="MlaC/ttg2D"/>
</dbReference>
<sequence length="210" mass="22938">MIRLTRRALLPSLTAAALVAFKPVRAQPDGDLGQPLTKLYAGLEAAMRAGSTTSFAERFKALAPAVDGAFDLPTVLKVSVGLRWDSMNPADQARLIEAFRRFTIATYVANFDKYDGERFQVLPGARDLGADRVVQTEIVSATGDRIRLDYVMRDDAGVWKAVDVLLDGSISRVAVQRSDFRKILARGDADALIDSLRRKIVDLSNGALKS</sequence>
<dbReference type="PANTHER" id="PTHR36573">
    <property type="entry name" value="INTERMEMBRANE PHOSPHOLIPID TRANSPORT SYSTEM BINDING PROTEIN MLAC"/>
    <property type="match status" value="1"/>
</dbReference>
<proteinExistence type="predicted"/>
<name>A0A2S6NN07_RHOGL</name>